<dbReference type="SMART" id="SM00935">
    <property type="entry name" value="OmpH"/>
    <property type="match status" value="1"/>
</dbReference>
<gene>
    <name evidence="2" type="ORF">D3P05_10245</name>
</gene>
<dbReference type="Gene3D" id="3.30.910.20">
    <property type="entry name" value="Skp domain"/>
    <property type="match status" value="1"/>
</dbReference>
<organism evidence="2 3">
    <name type="scientific">Paracoccus siganidrum</name>
    <dbReference type="NCBI Taxonomy" id="1276757"/>
    <lineage>
        <taxon>Bacteria</taxon>
        <taxon>Pseudomonadati</taxon>
        <taxon>Pseudomonadota</taxon>
        <taxon>Alphaproteobacteria</taxon>
        <taxon>Rhodobacterales</taxon>
        <taxon>Paracoccaceae</taxon>
        <taxon>Paracoccus</taxon>
    </lineage>
</organism>
<dbReference type="InterPro" id="IPR005632">
    <property type="entry name" value="Chaperone_Skp"/>
</dbReference>
<dbReference type="AlphaFoldDB" id="A0A419A749"/>
<feature type="region of interest" description="Disordered" evidence="1">
    <location>
        <begin position="173"/>
        <end position="209"/>
    </location>
</feature>
<dbReference type="RefSeq" id="WP_147393078.1">
    <property type="nucleotide sequence ID" value="NZ_QZEW01000037.1"/>
</dbReference>
<dbReference type="InterPro" id="IPR024930">
    <property type="entry name" value="Skp_dom_sf"/>
</dbReference>
<sequence>AGAPPENGRSGDLPTRTIRTPDDRPDAVVAPVLTVDQDALFARSAWGRRVQAELDEEGSKIAAENERLANQLAAEEADLTERRKDLDPAEFRRLAEAFDTRATNVRRERAQVVQELNARAEADRDAFYQAALPVMGELMTSRGAVAVLDRRTVFVSLDAIDVTDDLIELLDETLSDGAGRAGTMGATDPDRQFDDTQPEDGPPEPAPAE</sequence>
<evidence type="ECO:0000256" key="1">
    <source>
        <dbReference type="SAM" id="MobiDB-lite"/>
    </source>
</evidence>
<reference evidence="3" key="1">
    <citation type="submission" date="2018-09" db="EMBL/GenBank/DDBJ databases">
        <title>Paracoccus onubensis nov. sp. a moderate halophilic bacterium isolated from Gruta de las Maravillas (Aracena, Spain).</title>
        <authorList>
            <person name="Jurado V."/>
            <person name="Gutierrez-Patricio S."/>
            <person name="Gonzalez-Pimentel J.L."/>
            <person name="Miller A.Z."/>
            <person name="Laiz L."/>
            <person name="Saiz-Jimenez C."/>
        </authorList>
    </citation>
    <scope>NUCLEOTIDE SEQUENCE [LARGE SCALE GENOMIC DNA]</scope>
    <source>
        <strain evidence="3">DSM 26381</strain>
    </source>
</reference>
<evidence type="ECO:0000313" key="2">
    <source>
        <dbReference type="EMBL" id="RJL16293.1"/>
    </source>
</evidence>
<comment type="caution">
    <text evidence="2">The sequence shown here is derived from an EMBL/GenBank/DDBJ whole genome shotgun (WGS) entry which is preliminary data.</text>
</comment>
<name>A0A419A749_9RHOB</name>
<dbReference type="OrthoDB" id="7868372at2"/>
<accession>A0A419A749</accession>
<dbReference type="Proteomes" id="UP000283587">
    <property type="component" value="Unassembled WGS sequence"/>
</dbReference>
<dbReference type="Pfam" id="PF03938">
    <property type="entry name" value="OmpH"/>
    <property type="match status" value="1"/>
</dbReference>
<feature type="non-terminal residue" evidence="2">
    <location>
        <position position="1"/>
    </location>
</feature>
<feature type="region of interest" description="Disordered" evidence="1">
    <location>
        <begin position="1"/>
        <end position="24"/>
    </location>
</feature>
<evidence type="ECO:0000313" key="3">
    <source>
        <dbReference type="Proteomes" id="UP000283587"/>
    </source>
</evidence>
<keyword evidence="3" id="KW-1185">Reference proteome</keyword>
<proteinExistence type="predicted"/>
<dbReference type="GO" id="GO:0051082">
    <property type="term" value="F:unfolded protein binding"/>
    <property type="evidence" value="ECO:0007669"/>
    <property type="project" value="InterPro"/>
</dbReference>
<dbReference type="SUPFAM" id="SSF111384">
    <property type="entry name" value="OmpH-like"/>
    <property type="match status" value="1"/>
</dbReference>
<protein>
    <submittedName>
        <fullName evidence="2">OmpH family outer membrane protein</fullName>
    </submittedName>
</protein>
<dbReference type="EMBL" id="QZEW01000037">
    <property type="protein sequence ID" value="RJL16293.1"/>
    <property type="molecule type" value="Genomic_DNA"/>
</dbReference>